<dbReference type="GO" id="GO:0005739">
    <property type="term" value="C:mitochondrion"/>
    <property type="evidence" value="ECO:0007669"/>
    <property type="project" value="TreeGrafter"/>
</dbReference>
<evidence type="ECO:0000256" key="2">
    <source>
        <dbReference type="ARBA" id="ARBA00008226"/>
    </source>
</evidence>
<dbReference type="GO" id="GO:0070150">
    <property type="term" value="P:mitochondrial glycyl-tRNA aminoacylation"/>
    <property type="evidence" value="ECO:0007669"/>
    <property type="project" value="TreeGrafter"/>
</dbReference>
<keyword evidence="8" id="KW-0547">Nucleotide-binding</keyword>
<dbReference type="NCBIfam" id="NF003211">
    <property type="entry name" value="PRK04173.1"/>
    <property type="match status" value="1"/>
</dbReference>
<dbReference type="InterPro" id="IPR033731">
    <property type="entry name" value="GlyRS-like_core"/>
</dbReference>
<dbReference type="PANTHER" id="PTHR10745:SF0">
    <property type="entry name" value="GLYCINE--TRNA LIGASE"/>
    <property type="match status" value="1"/>
</dbReference>
<keyword evidence="7" id="KW-0808">Transferase</keyword>
<dbReference type="PANTHER" id="PTHR10745">
    <property type="entry name" value="GLYCYL-TRNA SYNTHETASE/DNA POLYMERASE SUBUNIT GAMMA-2"/>
    <property type="match status" value="1"/>
</dbReference>
<dbReference type="GO" id="GO:0004820">
    <property type="term" value="F:glycine-tRNA ligase activity"/>
    <property type="evidence" value="ECO:0007669"/>
    <property type="project" value="UniProtKB-EC"/>
</dbReference>
<evidence type="ECO:0000313" key="15">
    <source>
        <dbReference type="EMBL" id="CAD8454217.1"/>
    </source>
</evidence>
<evidence type="ECO:0000256" key="7">
    <source>
        <dbReference type="ARBA" id="ARBA00022679"/>
    </source>
</evidence>
<dbReference type="InterPro" id="IPR002315">
    <property type="entry name" value="tRNA-synt_gly"/>
</dbReference>
<dbReference type="SUPFAM" id="SSF55681">
    <property type="entry name" value="Class II aaRS and biotin synthetases"/>
    <property type="match status" value="1"/>
</dbReference>
<organism evidence="15">
    <name type="scientific">Amorphochlora amoebiformis</name>
    <dbReference type="NCBI Taxonomy" id="1561963"/>
    <lineage>
        <taxon>Eukaryota</taxon>
        <taxon>Sar</taxon>
        <taxon>Rhizaria</taxon>
        <taxon>Cercozoa</taxon>
        <taxon>Chlorarachniophyceae</taxon>
        <taxon>Amorphochlora</taxon>
    </lineage>
</organism>
<dbReference type="InterPro" id="IPR045864">
    <property type="entry name" value="aa-tRNA-synth_II/BPL/LPL"/>
</dbReference>
<keyword evidence="6" id="KW-0436">Ligase</keyword>
<comment type="subunit">
    <text evidence="3">Homodimer.</text>
</comment>
<dbReference type="EMBL" id="HBEM01019226">
    <property type="protein sequence ID" value="CAD8454217.1"/>
    <property type="molecule type" value="Transcribed_RNA"/>
</dbReference>
<keyword evidence="11" id="KW-0030">Aminoacyl-tRNA synthetase</keyword>
<comment type="subcellular location">
    <subcellularLocation>
        <location evidence="1">Cytoplasm</location>
    </subcellularLocation>
</comment>
<gene>
    <name evidence="15" type="ORF">LAMO00422_LOCUS13158</name>
</gene>
<protein>
    <recommendedName>
        <fullName evidence="4">glycine--tRNA ligase</fullName>
        <ecNumber evidence="4">6.1.1.14</ecNumber>
    </recommendedName>
    <alternativeName>
        <fullName evidence="12">Diadenosine tetraphosphate synthetase</fullName>
    </alternativeName>
</protein>
<dbReference type="InterPro" id="IPR027031">
    <property type="entry name" value="Gly-tRNA_synthase/POLG2"/>
</dbReference>
<dbReference type="InterPro" id="IPR002314">
    <property type="entry name" value="aa-tRNA-synt_IIb"/>
</dbReference>
<evidence type="ECO:0000256" key="1">
    <source>
        <dbReference type="ARBA" id="ARBA00004496"/>
    </source>
</evidence>
<dbReference type="Gene3D" id="3.40.50.800">
    <property type="entry name" value="Anticodon-binding domain"/>
    <property type="match status" value="1"/>
</dbReference>
<dbReference type="PRINTS" id="PR01043">
    <property type="entry name" value="TRNASYNTHGLY"/>
</dbReference>
<evidence type="ECO:0000256" key="13">
    <source>
        <dbReference type="SAM" id="Coils"/>
    </source>
</evidence>
<dbReference type="FunFam" id="3.30.40.230:FF:000001">
    <property type="entry name" value="Glycine--tRNA ligase"/>
    <property type="match status" value="1"/>
</dbReference>
<dbReference type="Gene3D" id="3.30.40.230">
    <property type="match status" value="1"/>
</dbReference>
<dbReference type="PROSITE" id="PS50862">
    <property type="entry name" value="AA_TRNA_LIGASE_II"/>
    <property type="match status" value="1"/>
</dbReference>
<keyword evidence="10" id="KW-0648">Protein biosynthesis</keyword>
<dbReference type="FunFam" id="3.30.720.200:FF:000001">
    <property type="entry name" value="Glycine--tRNA ligase 2"/>
    <property type="match status" value="1"/>
</dbReference>
<dbReference type="GO" id="GO:0016740">
    <property type="term" value="F:transferase activity"/>
    <property type="evidence" value="ECO:0007669"/>
    <property type="project" value="UniProtKB-KW"/>
</dbReference>
<dbReference type="EC" id="6.1.1.14" evidence="4"/>
<name>A0A7S0GYL5_9EUKA</name>
<reference evidence="15" key="1">
    <citation type="submission" date="2021-01" db="EMBL/GenBank/DDBJ databases">
        <authorList>
            <person name="Corre E."/>
            <person name="Pelletier E."/>
            <person name="Niang G."/>
            <person name="Scheremetjew M."/>
            <person name="Finn R."/>
            <person name="Kale V."/>
            <person name="Holt S."/>
            <person name="Cochrane G."/>
            <person name="Meng A."/>
            <person name="Brown T."/>
            <person name="Cohen L."/>
        </authorList>
    </citation>
    <scope>NUCLEOTIDE SEQUENCE</scope>
    <source>
        <strain evidence="15">CCMP2058</strain>
    </source>
</reference>
<dbReference type="FunFam" id="3.30.930.10:FF:000010">
    <property type="entry name" value="Glycyl-tRNA synthetase 1"/>
    <property type="match status" value="1"/>
</dbReference>
<dbReference type="InterPro" id="IPR004154">
    <property type="entry name" value="Anticodon-bd"/>
</dbReference>
<keyword evidence="13" id="KW-0175">Coiled coil</keyword>
<dbReference type="Gene3D" id="3.30.930.10">
    <property type="entry name" value="Bira Bifunctional Protein, Domain 2"/>
    <property type="match status" value="1"/>
</dbReference>
<evidence type="ECO:0000256" key="4">
    <source>
        <dbReference type="ARBA" id="ARBA00012829"/>
    </source>
</evidence>
<dbReference type="InterPro" id="IPR036621">
    <property type="entry name" value="Anticodon-bd_dom_sf"/>
</dbReference>
<evidence type="ECO:0000256" key="5">
    <source>
        <dbReference type="ARBA" id="ARBA00022490"/>
    </source>
</evidence>
<dbReference type="InterPro" id="IPR006195">
    <property type="entry name" value="aa-tRNA-synth_II"/>
</dbReference>
<evidence type="ECO:0000256" key="11">
    <source>
        <dbReference type="ARBA" id="ARBA00023146"/>
    </source>
</evidence>
<dbReference type="GO" id="GO:0005524">
    <property type="term" value="F:ATP binding"/>
    <property type="evidence" value="ECO:0007669"/>
    <property type="project" value="UniProtKB-KW"/>
</dbReference>
<dbReference type="FunFam" id="3.40.50.800:FF:000004">
    <property type="entry name" value="Glycine--tRNA ligase 2"/>
    <property type="match status" value="1"/>
</dbReference>
<evidence type="ECO:0000256" key="3">
    <source>
        <dbReference type="ARBA" id="ARBA00011738"/>
    </source>
</evidence>
<keyword evidence="9" id="KW-0067">ATP-binding</keyword>
<feature type="domain" description="Aminoacyl-transfer RNA synthetases class-II family profile" evidence="14">
    <location>
        <begin position="191"/>
        <end position="553"/>
    </location>
</feature>
<evidence type="ECO:0000256" key="6">
    <source>
        <dbReference type="ARBA" id="ARBA00022598"/>
    </source>
</evidence>
<comment type="similarity">
    <text evidence="2">Belongs to the class-II aminoacyl-tRNA synthetase family.</text>
</comment>
<evidence type="ECO:0000259" key="14">
    <source>
        <dbReference type="PROSITE" id="PS50862"/>
    </source>
</evidence>
<dbReference type="Gene3D" id="3.30.720.200">
    <property type="match status" value="1"/>
</dbReference>
<dbReference type="Pfam" id="PF00587">
    <property type="entry name" value="tRNA-synt_2b"/>
    <property type="match status" value="1"/>
</dbReference>
<dbReference type="SUPFAM" id="SSF52954">
    <property type="entry name" value="Class II aaRS ABD-related"/>
    <property type="match status" value="1"/>
</dbReference>
<dbReference type="AlphaFoldDB" id="A0A7S0GYL5"/>
<evidence type="ECO:0000256" key="12">
    <source>
        <dbReference type="ARBA" id="ARBA00030057"/>
    </source>
</evidence>
<sequence length="666" mass="75097">MDEENLRIDAAVRSLADATQKIISLKKAKADSKEISAAKKAEKKTKKEVEALLKEQKAIREELEDLMKRRYFVVPSFEIYGGVAGLFDFGPPGSALKDQFLELWRRHFVIFEDMLEITSVCVTPHRVLETSGHVAKFADFMVKDVKEGNCFRADKLLENHIDALIESGAVSKEKRAELLTIKANADAYEAKELGEMLQKLGIKAPGTGNALTEPFPFNLMFGTQIGPSGHAPGFLRPETAQSIFVNFKRLLEYNRDRIPFAAAQIGLAFRNEISPRAGLLRVREFLQAEIEHFVNPKDKSHKRFSAIQDVKAYFLPRENQVGEGKCIQMSFGEAVKQNIIDNETLGYFLARTQLFLLRCGIKPLKLRFRQHLSNEMAHYACDCWDAEIYLRGYKWVEVAGHADRSAYDLRVHSKASKVDLMAREILPTPKIVNVVEAAPNMKLLGKAFKGDSRFVKGYLMNLAEADVLKLEQSFKSGPAKIEVNGKTLELLPEHVNIKKYEKKVSTQSFIPSVIEPSFGVGRIIYSILDHAMERKGKGKEKRTILSIPAVIAPIKAGIFTVTSKEGLQEIASRVRLELVEEGLAVQHDISTTSIGRKYAKADEVGIPFCIVIDDDSKKDQSVTIRDRDTWKQIRVKITDMVEIIRNLCRQKTTFIELAEKYGEFKA</sequence>
<accession>A0A7S0GYL5</accession>
<keyword evidence="5" id="KW-0963">Cytoplasm</keyword>
<dbReference type="CDD" id="cd00774">
    <property type="entry name" value="GlyRS-like_core"/>
    <property type="match status" value="1"/>
</dbReference>
<evidence type="ECO:0000256" key="10">
    <source>
        <dbReference type="ARBA" id="ARBA00022917"/>
    </source>
</evidence>
<dbReference type="Pfam" id="PF03129">
    <property type="entry name" value="HGTP_anticodon"/>
    <property type="match status" value="1"/>
</dbReference>
<dbReference type="NCBIfam" id="TIGR00389">
    <property type="entry name" value="glyS_dimeric"/>
    <property type="match status" value="1"/>
</dbReference>
<proteinExistence type="inferred from homology"/>
<evidence type="ECO:0000256" key="8">
    <source>
        <dbReference type="ARBA" id="ARBA00022741"/>
    </source>
</evidence>
<evidence type="ECO:0000256" key="9">
    <source>
        <dbReference type="ARBA" id="ARBA00022840"/>
    </source>
</evidence>
<feature type="coiled-coil region" evidence="13">
    <location>
        <begin position="1"/>
        <end position="69"/>
    </location>
</feature>